<feature type="compositionally biased region" description="Basic and acidic residues" evidence="1">
    <location>
        <begin position="152"/>
        <end position="161"/>
    </location>
</feature>
<reference evidence="5" key="2">
    <citation type="journal article" date="2010" name="Stand. Genomic Sci.">
        <title>Complete genome sequence of Thermaerobacter marianensis type strain (7p75aT).</title>
        <authorList>
            <person name="Han C."/>
            <person name="Gu W."/>
            <person name="Zhang X."/>
            <person name="Lapidus A."/>
            <person name="Nolan M."/>
            <person name="Copeland A."/>
            <person name="Lucas S."/>
            <person name="Glavina Del Rio T."/>
            <person name="Tice H."/>
            <person name="Cheng J."/>
            <person name="Tapia R."/>
            <person name="Goodwin L."/>
            <person name="Pitluck S."/>
            <person name="Pagani I."/>
            <person name="Ivanova N."/>
            <person name="Mavromatis K."/>
            <person name="Mikhailova N."/>
            <person name="Pati A."/>
            <person name="Chen A."/>
            <person name="Palaniappan K."/>
            <person name="Land M."/>
            <person name="Hauser L."/>
            <person name="Chang Y."/>
            <person name="Jeffries C."/>
            <person name="Schneider S."/>
            <person name="Rohde M."/>
            <person name="Goker M."/>
            <person name="Pukall R."/>
            <person name="Woyke T."/>
            <person name="Bristow J."/>
            <person name="Eisen J."/>
            <person name="Markowitz V."/>
            <person name="Hugenholtz P."/>
            <person name="Kyrpides N."/>
            <person name="Klenk H."/>
            <person name="Detter J."/>
        </authorList>
    </citation>
    <scope>NUCLEOTIDE SEQUENCE [LARGE SCALE GENOMIC DNA]</scope>
    <source>
        <strain evidence="5">ATCC 700841 / DSM 12885 / JCM 10246 / 7p75a</strain>
    </source>
</reference>
<name>E6SK24_THEM7</name>
<dbReference type="SMART" id="SM00530">
    <property type="entry name" value="HTH_XRE"/>
    <property type="match status" value="1"/>
</dbReference>
<keyword evidence="5" id="KW-1185">Reference proteome</keyword>
<dbReference type="HOGENOM" id="CLU_047530_1_1_9"/>
<dbReference type="Gene3D" id="1.10.260.40">
    <property type="entry name" value="lambda repressor-like DNA-binding domains"/>
    <property type="match status" value="1"/>
</dbReference>
<feature type="region of interest" description="Disordered" evidence="1">
    <location>
        <begin position="397"/>
        <end position="416"/>
    </location>
</feature>
<feature type="region of interest" description="Disordered" evidence="1">
    <location>
        <begin position="85"/>
        <end position="212"/>
    </location>
</feature>
<dbReference type="CDD" id="cd00093">
    <property type="entry name" value="HTH_XRE"/>
    <property type="match status" value="1"/>
</dbReference>
<dbReference type="InterPro" id="IPR001387">
    <property type="entry name" value="Cro/C1-type_HTH"/>
</dbReference>
<dbReference type="PANTHER" id="PTHR34475:SF1">
    <property type="entry name" value="CYTOSKELETON PROTEIN RODZ"/>
    <property type="match status" value="1"/>
</dbReference>
<feature type="compositionally biased region" description="Basic and acidic residues" evidence="1">
    <location>
        <begin position="107"/>
        <end position="116"/>
    </location>
</feature>
<dbReference type="KEGG" id="tmr:Tmar_1052"/>
<dbReference type="GO" id="GO:0003677">
    <property type="term" value="F:DNA binding"/>
    <property type="evidence" value="ECO:0007669"/>
    <property type="project" value="InterPro"/>
</dbReference>
<dbReference type="SUPFAM" id="SSF47413">
    <property type="entry name" value="lambda repressor-like DNA-binding domains"/>
    <property type="match status" value="1"/>
</dbReference>
<proteinExistence type="predicted"/>
<feature type="compositionally biased region" description="Gly residues" evidence="1">
    <location>
        <begin position="267"/>
        <end position="279"/>
    </location>
</feature>
<dbReference type="RefSeq" id="WP_013495470.1">
    <property type="nucleotide sequence ID" value="NC_014831.1"/>
</dbReference>
<gene>
    <name evidence="4" type="ordered locus">Tmar_1052</name>
</gene>
<dbReference type="Pfam" id="PF13413">
    <property type="entry name" value="HTH_25"/>
    <property type="match status" value="1"/>
</dbReference>
<dbReference type="EMBL" id="CP002344">
    <property type="protein sequence ID" value="ADU51165.1"/>
    <property type="molecule type" value="Genomic_DNA"/>
</dbReference>
<feature type="compositionally biased region" description="Low complexity" evidence="1">
    <location>
        <begin position="247"/>
        <end position="261"/>
    </location>
</feature>
<accession>E6SK24</accession>
<evidence type="ECO:0000313" key="5">
    <source>
        <dbReference type="Proteomes" id="UP000008915"/>
    </source>
</evidence>
<reference evidence="4 5" key="1">
    <citation type="journal article" date="2010" name="Stand. Genomic Sci.">
        <title>Complete genome sequence of Thermaerobacter marianensis type strain (7p75a).</title>
        <authorList>
            <person name="Han C."/>
            <person name="Gu W."/>
            <person name="Zhang X."/>
            <person name="Lapidus A."/>
            <person name="Nolan M."/>
            <person name="Copeland A."/>
            <person name="Lucas S."/>
            <person name="Del Rio T.G."/>
            <person name="Tice H."/>
            <person name="Cheng J.F."/>
            <person name="Tapia R."/>
            <person name="Goodwin L."/>
            <person name="Pitluck S."/>
            <person name="Pagani I."/>
            <person name="Ivanova N."/>
            <person name="Mavromatis K."/>
            <person name="Mikhailova N."/>
            <person name="Pati A."/>
            <person name="Chen A."/>
            <person name="Palaniappan K."/>
            <person name="Land M."/>
            <person name="Hauser L."/>
            <person name="Chang Y.J."/>
            <person name="Jeffries C.D."/>
            <person name="Schneider S."/>
            <person name="Rohde M."/>
            <person name="Goker M."/>
            <person name="Pukall R."/>
            <person name="Woyke T."/>
            <person name="Bristow J."/>
            <person name="Eisen J.A."/>
            <person name="Markowitz V."/>
            <person name="Hugenholtz P."/>
            <person name="Kyrpides N.C."/>
            <person name="Klenk H.P."/>
            <person name="Detter J.C."/>
        </authorList>
    </citation>
    <scope>NUCLEOTIDE SEQUENCE [LARGE SCALE GENOMIC DNA]</scope>
    <source>
        <strain evidence="5">ATCC 700841 / DSM 12885 / JCM 10246 / 7p75a</strain>
    </source>
</reference>
<evidence type="ECO:0000259" key="3">
    <source>
        <dbReference type="SMART" id="SM00530"/>
    </source>
</evidence>
<protein>
    <submittedName>
        <fullName evidence="4">Transcriptional regulator, XRE family</fullName>
    </submittedName>
</protein>
<evidence type="ECO:0000256" key="1">
    <source>
        <dbReference type="SAM" id="MobiDB-lite"/>
    </source>
</evidence>
<organism evidence="4 5">
    <name type="scientific">Thermaerobacter marianensis (strain ATCC 700841 / DSM 12885 / JCM 10246 / 7p75a)</name>
    <dbReference type="NCBI Taxonomy" id="644966"/>
    <lineage>
        <taxon>Bacteria</taxon>
        <taxon>Bacillati</taxon>
        <taxon>Bacillota</taxon>
        <taxon>Clostridia</taxon>
        <taxon>Eubacteriales</taxon>
        <taxon>Clostridiales Family XVII. Incertae Sedis</taxon>
        <taxon>Thermaerobacter</taxon>
    </lineage>
</organism>
<dbReference type="InterPro" id="IPR010982">
    <property type="entry name" value="Lambda_DNA-bd_dom_sf"/>
</dbReference>
<dbReference type="InterPro" id="IPR025194">
    <property type="entry name" value="RodZ-like_C"/>
</dbReference>
<dbReference type="InterPro" id="IPR050400">
    <property type="entry name" value="Bact_Cytoskel_RodZ"/>
</dbReference>
<feature type="region of interest" description="Disordered" evidence="1">
    <location>
        <begin position="240"/>
        <end position="296"/>
    </location>
</feature>
<feature type="domain" description="HTH cro/C1-type" evidence="3">
    <location>
        <begin position="9"/>
        <end position="65"/>
    </location>
</feature>
<keyword evidence="2" id="KW-0812">Transmembrane</keyword>
<dbReference type="STRING" id="644966.Tmar_1052"/>
<keyword evidence="2" id="KW-1133">Transmembrane helix</keyword>
<dbReference type="eggNOG" id="COG1426">
    <property type="taxonomic scope" value="Bacteria"/>
</dbReference>
<keyword evidence="2" id="KW-0472">Membrane</keyword>
<feature type="compositionally biased region" description="Low complexity" evidence="1">
    <location>
        <begin position="168"/>
        <end position="180"/>
    </location>
</feature>
<dbReference type="Pfam" id="PF13464">
    <property type="entry name" value="RodZ_C"/>
    <property type="match status" value="1"/>
</dbReference>
<sequence>MTLEEIGRRLREARERKGLTLHDVQVATKIRRKHLEALERGDDSELPPEVYTRGFIRAYASLVDLDGMELAQAYSRWKESLEGAWREGGEGTPADPGPETGAGRPAAPREPDREGDGVAARPAPEAASRRHQPAASGAGAPGWPPGVSPAGARREPPEAARGRGGAAAPGRRPAARQPEPWTSPPLVGPLPGRRRDRRAAGPVTGPPARRGRPWGLWAAAVAGLVVLAGVVLYVAGGPPAPSPTGRPPAGSGLPGEAAGGQPPAPGPEGGGAAAPGGAGSEPQPPAEEPQAPAEPQVTMRRDGDDVYYTIAPAAAPAAPGAGGIAEPGGRPALAVTLEATARVWVRARDAAGRVVFERLMQAGDRQQLDLGGGLTIRAGYPRGLALRIGETELDVPDEESPLNLHLEPSAAGAGQP</sequence>
<dbReference type="AlphaFoldDB" id="E6SK24"/>
<dbReference type="PANTHER" id="PTHR34475">
    <property type="match status" value="1"/>
</dbReference>
<evidence type="ECO:0000313" key="4">
    <source>
        <dbReference type="EMBL" id="ADU51165.1"/>
    </source>
</evidence>
<dbReference type="OrthoDB" id="9797543at2"/>
<feature type="transmembrane region" description="Helical" evidence="2">
    <location>
        <begin position="214"/>
        <end position="236"/>
    </location>
</feature>
<dbReference type="Proteomes" id="UP000008915">
    <property type="component" value="Chromosome"/>
</dbReference>
<evidence type="ECO:0000256" key="2">
    <source>
        <dbReference type="SAM" id="Phobius"/>
    </source>
</evidence>